<name>A0A182W5M7_9DIPT</name>
<dbReference type="GO" id="GO:0030490">
    <property type="term" value="P:maturation of SSU-rRNA"/>
    <property type="evidence" value="ECO:0007669"/>
    <property type="project" value="TreeGrafter"/>
</dbReference>
<keyword evidence="9" id="KW-1185">Reference proteome</keyword>
<dbReference type="AlphaFoldDB" id="A0A182W5M7"/>
<dbReference type="PANTHER" id="PTHR23183">
    <property type="entry name" value="NOP14"/>
    <property type="match status" value="1"/>
</dbReference>
<feature type="compositionally biased region" description="Polar residues" evidence="7">
    <location>
        <begin position="260"/>
        <end position="270"/>
    </location>
</feature>
<feature type="compositionally biased region" description="Basic and acidic residues" evidence="7">
    <location>
        <begin position="225"/>
        <end position="236"/>
    </location>
</feature>
<dbReference type="Pfam" id="PF04147">
    <property type="entry name" value="Nop14"/>
    <property type="match status" value="1"/>
</dbReference>
<keyword evidence="3" id="KW-0690">Ribosome biogenesis</keyword>
<feature type="region of interest" description="Disordered" evidence="7">
    <location>
        <begin position="303"/>
        <end position="375"/>
    </location>
</feature>
<sequence length="810" mass="92203">MSAKLRVKSDAILRRKASTAVQKPNPFETVVMKSKHVVLNRGTQSKRPGKLQRMSYEKRDQTLGKEFASMHKTNRFMDARLNSRYAREPSKKAQAKEMFNLNLTHGGRTMHDIEKFDDVPDGADDDEDEDGMLQESFTNATHFGGGSDDEEPRRDRKTVIEEMIAESKRQKAERQRENDEMYDMRQKLDDDLKSLMPQFNEHIRKDNERPKVDDYDRAFREMVFEPRGVPTEKLKSIDLAATEQKRRETLEREKQERMQSDVNAQTTTKANRPISADALSDDYLVVEDINADDADEDEKAYVNGVNDASEGDGTDEESDDGSDSSDVDSLSDLKAATQQESDDESESEPEPKPVPVKESATKAKPPVQATADKAKPIVPSPVLQMVDVPREYEQFVELLSDKSIDDRIGLIASMIHTLQKKSFLNKSRWSVLFAYLLNFLSDRFTRPASIEEEFQMLHLLTPLLHDIAQTDPSGIGNVYVSVVEEKYTDFQKHARRFPDLTTLVLLKLVPLLFSASDRRHSIVTPVLVFIGEILTRCQVRNRRDISRGLFLATTVLECVEQSKRFLPSAIAFLIGVLDQACPEKALSSTITISKPFKQTSCLLLSETENDATACDALQLTAQDLLLTQITPSFKVRAIACTASLVGALCKQLDSIAAISSLAKQFLQPLNIIHRTSYPPTALAVIEQTRNQLNELSTRPLAYLTQAAKKPKPLRLLEPKINPTYEDIRRRPKTAVPLREQRRKMQQKIKKVTRGAKREIRLDNEYIAKLQHKQRMESDRERKQKVRQIFSYASSQQAELKSLDRRAKYRK</sequence>
<dbReference type="STRING" id="112268.A0A182W5M7"/>
<feature type="region of interest" description="Disordered" evidence="7">
    <location>
        <begin position="225"/>
        <end position="283"/>
    </location>
</feature>
<reference evidence="8" key="2">
    <citation type="submission" date="2020-05" db="UniProtKB">
        <authorList>
            <consortium name="EnsemblMetazoa"/>
        </authorList>
    </citation>
    <scope>IDENTIFICATION</scope>
    <source>
        <strain evidence="8">MINIMUS1</strain>
    </source>
</reference>
<dbReference type="GO" id="GO:0032040">
    <property type="term" value="C:small-subunit processome"/>
    <property type="evidence" value="ECO:0007669"/>
    <property type="project" value="InterPro"/>
</dbReference>
<evidence type="ECO:0000256" key="7">
    <source>
        <dbReference type="SAM" id="MobiDB-lite"/>
    </source>
</evidence>
<comment type="similarity">
    <text evidence="2">Belongs to the NOP14 family.</text>
</comment>
<dbReference type="PANTHER" id="PTHR23183:SF0">
    <property type="entry name" value="NUCLEOLAR PROTEIN 14"/>
    <property type="match status" value="1"/>
</dbReference>
<evidence type="ECO:0000313" key="8">
    <source>
        <dbReference type="EnsemblMetazoa" id="AMIN005643-PA"/>
    </source>
</evidence>
<dbReference type="Proteomes" id="UP000075920">
    <property type="component" value="Unassembled WGS sequence"/>
</dbReference>
<dbReference type="InterPro" id="IPR007276">
    <property type="entry name" value="Nop14"/>
</dbReference>
<evidence type="ECO:0000256" key="6">
    <source>
        <dbReference type="ARBA" id="ARBA00024695"/>
    </source>
</evidence>
<evidence type="ECO:0000256" key="1">
    <source>
        <dbReference type="ARBA" id="ARBA00004604"/>
    </source>
</evidence>
<reference evidence="9" key="1">
    <citation type="submission" date="2013-03" db="EMBL/GenBank/DDBJ databases">
        <title>The Genome Sequence of Anopheles minimus MINIMUS1.</title>
        <authorList>
            <consortium name="The Broad Institute Genomics Platform"/>
            <person name="Neafsey D.E."/>
            <person name="Walton C."/>
            <person name="Walker B."/>
            <person name="Young S.K."/>
            <person name="Zeng Q."/>
            <person name="Gargeya S."/>
            <person name="Fitzgerald M."/>
            <person name="Haas B."/>
            <person name="Abouelleil A."/>
            <person name="Allen A.W."/>
            <person name="Alvarado L."/>
            <person name="Arachchi H.M."/>
            <person name="Berlin A.M."/>
            <person name="Chapman S.B."/>
            <person name="Gainer-Dewar J."/>
            <person name="Goldberg J."/>
            <person name="Griggs A."/>
            <person name="Gujja S."/>
            <person name="Hansen M."/>
            <person name="Howarth C."/>
            <person name="Imamovic A."/>
            <person name="Ireland A."/>
            <person name="Larimer J."/>
            <person name="McCowan C."/>
            <person name="Murphy C."/>
            <person name="Pearson M."/>
            <person name="Poon T.W."/>
            <person name="Priest M."/>
            <person name="Roberts A."/>
            <person name="Saif S."/>
            <person name="Shea T."/>
            <person name="Sisk P."/>
            <person name="Sykes S."/>
            <person name="Wortman J."/>
            <person name="Nusbaum C."/>
            <person name="Birren B."/>
        </authorList>
    </citation>
    <scope>NUCLEOTIDE SEQUENCE [LARGE SCALE GENOMIC DNA]</scope>
    <source>
        <strain evidence="9">MINIMUS1</strain>
    </source>
</reference>
<evidence type="ECO:0000256" key="4">
    <source>
        <dbReference type="ARBA" id="ARBA00022552"/>
    </source>
</evidence>
<evidence type="ECO:0000313" key="9">
    <source>
        <dbReference type="Proteomes" id="UP000075920"/>
    </source>
</evidence>
<protein>
    <recommendedName>
        <fullName evidence="10">Nucleolar protein 14</fullName>
    </recommendedName>
</protein>
<feature type="compositionally biased region" description="Acidic residues" evidence="7">
    <location>
        <begin position="309"/>
        <end position="326"/>
    </location>
</feature>
<evidence type="ECO:0008006" key="10">
    <source>
        <dbReference type="Google" id="ProtNLM"/>
    </source>
</evidence>
<keyword evidence="5" id="KW-0539">Nucleus</keyword>
<comment type="subcellular location">
    <subcellularLocation>
        <location evidence="1">Nucleus</location>
        <location evidence="1">Nucleolus</location>
    </subcellularLocation>
</comment>
<feature type="compositionally biased region" description="Basic and acidic residues" evidence="7">
    <location>
        <begin position="243"/>
        <end position="259"/>
    </location>
</feature>
<dbReference type="VEuPathDB" id="VectorBase:AMIN005643"/>
<keyword evidence="4" id="KW-0698">rRNA processing</keyword>
<proteinExistence type="inferred from homology"/>
<dbReference type="EnsemblMetazoa" id="AMIN005643-RA">
    <property type="protein sequence ID" value="AMIN005643-PA"/>
    <property type="gene ID" value="AMIN005643"/>
</dbReference>
<evidence type="ECO:0000256" key="5">
    <source>
        <dbReference type="ARBA" id="ARBA00023242"/>
    </source>
</evidence>
<dbReference type="GO" id="GO:0030692">
    <property type="term" value="C:Noc4p-Nop14p complex"/>
    <property type="evidence" value="ECO:0007669"/>
    <property type="project" value="TreeGrafter"/>
</dbReference>
<accession>A0A182W5M7</accession>
<organism evidence="8 9">
    <name type="scientific">Anopheles minimus</name>
    <dbReference type="NCBI Taxonomy" id="112268"/>
    <lineage>
        <taxon>Eukaryota</taxon>
        <taxon>Metazoa</taxon>
        <taxon>Ecdysozoa</taxon>
        <taxon>Arthropoda</taxon>
        <taxon>Hexapoda</taxon>
        <taxon>Insecta</taxon>
        <taxon>Pterygota</taxon>
        <taxon>Neoptera</taxon>
        <taxon>Endopterygota</taxon>
        <taxon>Diptera</taxon>
        <taxon>Nematocera</taxon>
        <taxon>Culicoidea</taxon>
        <taxon>Culicidae</taxon>
        <taxon>Anophelinae</taxon>
        <taxon>Anopheles</taxon>
    </lineage>
</organism>
<evidence type="ECO:0000256" key="3">
    <source>
        <dbReference type="ARBA" id="ARBA00022517"/>
    </source>
</evidence>
<evidence type="ECO:0000256" key="2">
    <source>
        <dbReference type="ARBA" id="ARBA00007466"/>
    </source>
</evidence>
<comment type="function">
    <text evidence="6">Involved in nucleolar processing of pre-18S ribosomal RNA. Has a role in the nuclear export of 40S pre-ribosomal subunit to the cytoplasm.</text>
</comment>